<dbReference type="Pfam" id="PF09994">
    <property type="entry name" value="T6SS_Tle1-like_cat"/>
    <property type="match status" value="1"/>
</dbReference>
<accession>A0ABT7PJ08</accession>
<feature type="domain" description="T6SS Phospholipase effector Tle1-like catalytic" evidence="1">
    <location>
        <begin position="3"/>
        <end position="255"/>
    </location>
</feature>
<evidence type="ECO:0000313" key="3">
    <source>
        <dbReference type="Proteomes" id="UP001239462"/>
    </source>
</evidence>
<gene>
    <name evidence="2" type="ORF">QTN89_13650</name>
</gene>
<dbReference type="RefSeq" id="WP_149497029.1">
    <property type="nucleotide sequence ID" value="NZ_CP141221.1"/>
</dbReference>
<keyword evidence="3" id="KW-1185">Reference proteome</keyword>
<dbReference type="PANTHER" id="PTHR33840:SF1">
    <property type="entry name" value="TLE1 PHOSPHOLIPASE DOMAIN-CONTAINING PROTEIN"/>
    <property type="match status" value="1"/>
</dbReference>
<dbReference type="InterPro" id="IPR018712">
    <property type="entry name" value="Tle1-like_cat"/>
</dbReference>
<dbReference type="SUPFAM" id="SSF53474">
    <property type="entry name" value="alpha/beta-Hydrolases"/>
    <property type="match status" value="1"/>
</dbReference>
<dbReference type="PANTHER" id="PTHR33840">
    <property type="match status" value="1"/>
</dbReference>
<name>A0ABT7PJ08_9BACT</name>
<dbReference type="InterPro" id="IPR029058">
    <property type="entry name" value="AB_hydrolase_fold"/>
</dbReference>
<proteinExistence type="predicted"/>
<dbReference type="EMBL" id="JASZZN010000009">
    <property type="protein sequence ID" value="MDM4016483.1"/>
    <property type="molecule type" value="Genomic_DNA"/>
</dbReference>
<evidence type="ECO:0000259" key="1">
    <source>
        <dbReference type="Pfam" id="PF09994"/>
    </source>
</evidence>
<protein>
    <submittedName>
        <fullName evidence="2">DUF2235 domain-containing protein</fullName>
    </submittedName>
</protein>
<comment type="caution">
    <text evidence="2">The sequence shown here is derived from an EMBL/GenBank/DDBJ whole genome shotgun (WGS) entry which is preliminary data.</text>
</comment>
<organism evidence="2 3">
    <name type="scientific">Roseiconus lacunae</name>
    <dbReference type="NCBI Taxonomy" id="2605694"/>
    <lineage>
        <taxon>Bacteria</taxon>
        <taxon>Pseudomonadati</taxon>
        <taxon>Planctomycetota</taxon>
        <taxon>Planctomycetia</taxon>
        <taxon>Pirellulales</taxon>
        <taxon>Pirellulaceae</taxon>
        <taxon>Roseiconus</taxon>
    </lineage>
</organism>
<sequence>MGKNIVVCCDGTGNEFEIDQTNVLRLHYALQTDENQVAFYSPGVGTFSPSMALTRPGQALSRTMGLALGVGYRQTIEHAYWFIVEHFEPGDRIYLFGFSRGAYTVRIIAALLHGVGILWRGNRHLVQYALSEIESRRRKRINFERLTRFRKQFSRPLYEKPFIFLGAWDTVSSISWAYDYLRYAYSANNPSVSVVRHAVAIDEYRAFFAQNLFTRREDQDFKEVWFAGSHSDIGGGYCEAESGLAKITMQWMVMQAFQAGVVFDPIRVQKLLAAETPSSYADQLHRSLTWRWWGAELFPKQTHGMRIPRPHLARRRQLIAWGRGKKLVRRKPVIHETAIRRYEDQSLNYRPKNWPTEYDVEPEIETP</sequence>
<reference evidence="2 3" key="1">
    <citation type="submission" date="2023-06" db="EMBL/GenBank/DDBJ databases">
        <title>Roseiconus lacunae JC819 isolated from Gulf of Mannar region, Tamil Nadu.</title>
        <authorList>
            <person name="Pk S."/>
            <person name="Ch S."/>
            <person name="Ch V.R."/>
        </authorList>
    </citation>
    <scope>NUCLEOTIDE SEQUENCE [LARGE SCALE GENOMIC DNA]</scope>
    <source>
        <strain evidence="2 3">JC819</strain>
    </source>
</reference>
<evidence type="ECO:0000313" key="2">
    <source>
        <dbReference type="EMBL" id="MDM4016483.1"/>
    </source>
</evidence>
<dbReference type="Proteomes" id="UP001239462">
    <property type="component" value="Unassembled WGS sequence"/>
</dbReference>